<organism evidence="2 3">
    <name type="scientific">Alteribacillus iranensis</name>
    <dbReference type="NCBI Taxonomy" id="930128"/>
    <lineage>
        <taxon>Bacteria</taxon>
        <taxon>Bacillati</taxon>
        <taxon>Bacillota</taxon>
        <taxon>Bacilli</taxon>
        <taxon>Bacillales</taxon>
        <taxon>Bacillaceae</taxon>
        <taxon>Alteribacillus</taxon>
    </lineage>
</organism>
<gene>
    <name evidence="2" type="ORF">SAMN05192532_102473</name>
</gene>
<keyword evidence="3" id="KW-1185">Reference proteome</keyword>
<name>A0A1I2BU14_9BACI</name>
<feature type="transmembrane region" description="Helical" evidence="1">
    <location>
        <begin position="50"/>
        <end position="71"/>
    </location>
</feature>
<dbReference type="OrthoDB" id="2942933at2"/>
<dbReference type="STRING" id="930128.SAMN05192532_102473"/>
<evidence type="ECO:0000256" key="1">
    <source>
        <dbReference type="SAM" id="Phobius"/>
    </source>
</evidence>
<accession>A0A1I2BU14</accession>
<keyword evidence="1" id="KW-1133">Transmembrane helix</keyword>
<dbReference type="RefSeq" id="WP_091659086.1">
    <property type="nucleotide sequence ID" value="NZ_FONT01000002.1"/>
</dbReference>
<feature type="transmembrane region" description="Helical" evidence="1">
    <location>
        <begin position="9"/>
        <end position="30"/>
    </location>
</feature>
<proteinExistence type="predicted"/>
<dbReference type="EMBL" id="FONT01000002">
    <property type="protein sequence ID" value="SFE58873.1"/>
    <property type="molecule type" value="Genomic_DNA"/>
</dbReference>
<sequence length="78" mass="9239">MERLLVKTGIYGFIVSLALGILFIDTTGTRQQRGGYTFYEKDGMEYILDLLRFSIKITIVCMIVALFYTWYRKRNREK</sequence>
<keyword evidence="1" id="KW-0472">Membrane</keyword>
<evidence type="ECO:0000313" key="3">
    <source>
        <dbReference type="Proteomes" id="UP000199516"/>
    </source>
</evidence>
<evidence type="ECO:0000313" key="2">
    <source>
        <dbReference type="EMBL" id="SFE58873.1"/>
    </source>
</evidence>
<protein>
    <submittedName>
        <fullName evidence="2">Uncharacterized protein</fullName>
    </submittedName>
</protein>
<keyword evidence="1" id="KW-0812">Transmembrane</keyword>
<dbReference type="AlphaFoldDB" id="A0A1I2BU14"/>
<reference evidence="2 3" key="1">
    <citation type="submission" date="2016-10" db="EMBL/GenBank/DDBJ databases">
        <authorList>
            <person name="de Groot N.N."/>
        </authorList>
    </citation>
    <scope>NUCLEOTIDE SEQUENCE [LARGE SCALE GENOMIC DNA]</scope>
    <source>
        <strain evidence="2 3">DSM 23995</strain>
    </source>
</reference>
<dbReference type="Proteomes" id="UP000199516">
    <property type="component" value="Unassembled WGS sequence"/>
</dbReference>